<dbReference type="KEGG" id="dhe:111602376"/>
<accession>A0A6J1M582</accession>
<dbReference type="PANTHER" id="PTHR31649">
    <property type="entry name" value="AGAP009604-PA"/>
    <property type="match status" value="1"/>
</dbReference>
<dbReference type="Proteomes" id="UP000504633">
    <property type="component" value="Unplaced"/>
</dbReference>
<dbReference type="GeneID" id="111602376"/>
<reference evidence="3" key="1">
    <citation type="submission" date="2025-08" db="UniProtKB">
        <authorList>
            <consortium name="RefSeq"/>
        </authorList>
    </citation>
    <scope>IDENTIFICATION</scope>
    <source>
        <strain evidence="3">15085-1641.00</strain>
        <tissue evidence="3">Whole body</tissue>
    </source>
</reference>
<protein>
    <submittedName>
        <fullName evidence="3">Uncharacterized protein LOC111602376</fullName>
    </submittedName>
</protein>
<gene>
    <name evidence="3" type="primary">LOC111602376</name>
</gene>
<dbReference type="SMART" id="SM00696">
    <property type="entry name" value="DM9"/>
    <property type="match status" value="2"/>
</dbReference>
<sequence>MCAMYSSTKLIACALIFAQLLGTIRCGVYDLTDNWVNSDKTANFPDNAVLGGIDSDGYNSYVGRIIYASSVLPARVRAETGYATYNTDVIANQAAAYQLLISNSTLSYSWVRSYDGFRENNAVSVGTSDLNERVYVCRAKVDNGIFIGTLYLAKKMCFIRYENFPLRQLSKYEVLVRNVTPFLPLFNNQIN</sequence>
<keyword evidence="2" id="KW-1185">Reference proteome</keyword>
<feature type="chain" id="PRO_5027079869" evidence="1">
    <location>
        <begin position="27"/>
        <end position="191"/>
    </location>
</feature>
<evidence type="ECO:0000256" key="1">
    <source>
        <dbReference type="SAM" id="SignalP"/>
    </source>
</evidence>
<evidence type="ECO:0000313" key="3">
    <source>
        <dbReference type="RefSeq" id="XP_023175160.1"/>
    </source>
</evidence>
<dbReference type="AlphaFoldDB" id="A0A6J1M582"/>
<evidence type="ECO:0000313" key="2">
    <source>
        <dbReference type="Proteomes" id="UP000504633"/>
    </source>
</evidence>
<proteinExistence type="predicted"/>
<keyword evidence="1" id="KW-0732">Signal</keyword>
<name>A0A6J1M582_DROHY</name>
<dbReference type="InterPro" id="IPR006616">
    <property type="entry name" value="DM9_repeat"/>
</dbReference>
<dbReference type="OrthoDB" id="2142040at2759"/>
<dbReference type="OMA" id="SKRLCFI"/>
<feature type="signal peptide" evidence="1">
    <location>
        <begin position="1"/>
        <end position="26"/>
    </location>
</feature>
<organism evidence="2 3">
    <name type="scientific">Drosophila hydei</name>
    <name type="common">Fruit fly</name>
    <dbReference type="NCBI Taxonomy" id="7224"/>
    <lineage>
        <taxon>Eukaryota</taxon>
        <taxon>Metazoa</taxon>
        <taxon>Ecdysozoa</taxon>
        <taxon>Arthropoda</taxon>
        <taxon>Hexapoda</taxon>
        <taxon>Insecta</taxon>
        <taxon>Pterygota</taxon>
        <taxon>Neoptera</taxon>
        <taxon>Endopterygota</taxon>
        <taxon>Diptera</taxon>
        <taxon>Brachycera</taxon>
        <taxon>Muscomorpha</taxon>
        <taxon>Ephydroidea</taxon>
        <taxon>Drosophilidae</taxon>
        <taxon>Drosophila</taxon>
    </lineage>
</organism>
<dbReference type="RefSeq" id="XP_023175160.1">
    <property type="nucleotide sequence ID" value="XM_023319392.2"/>
</dbReference>
<dbReference type="PANTHER" id="PTHR31649:SF10">
    <property type="entry name" value="IP19903P-RELATED"/>
    <property type="match status" value="1"/>
</dbReference>
<dbReference type="Pfam" id="PF11901">
    <property type="entry name" value="DM9"/>
    <property type="match status" value="1"/>
</dbReference>